<dbReference type="SMART" id="SM00584">
    <property type="entry name" value="TLDc"/>
    <property type="match status" value="1"/>
</dbReference>
<organism evidence="3 4">
    <name type="scientific">Rhizophagus irregularis (strain DAOM 197198w)</name>
    <name type="common">Glomus intraradices</name>
    <dbReference type="NCBI Taxonomy" id="1432141"/>
    <lineage>
        <taxon>Eukaryota</taxon>
        <taxon>Fungi</taxon>
        <taxon>Fungi incertae sedis</taxon>
        <taxon>Mucoromycota</taxon>
        <taxon>Glomeromycotina</taxon>
        <taxon>Glomeromycetes</taxon>
        <taxon>Glomerales</taxon>
        <taxon>Glomeraceae</taxon>
        <taxon>Rhizophagus</taxon>
    </lineage>
</organism>
<protein>
    <recommendedName>
        <fullName evidence="5">Btb/poz domain-containing protein 19-like</fullName>
    </recommendedName>
</protein>
<evidence type="ECO:0000259" key="1">
    <source>
        <dbReference type="PROSITE" id="PS50097"/>
    </source>
</evidence>
<dbReference type="SMART" id="SM00225">
    <property type="entry name" value="BTB"/>
    <property type="match status" value="1"/>
</dbReference>
<keyword evidence="4" id="KW-1185">Reference proteome</keyword>
<accession>A0A015JUH0</accession>
<comment type="caution">
    <text evidence="3">The sequence shown here is derived from an EMBL/GenBank/DDBJ whole genome shotgun (WGS) entry which is preliminary data.</text>
</comment>
<dbReference type="PROSITE" id="PS51886">
    <property type="entry name" value="TLDC"/>
    <property type="match status" value="1"/>
</dbReference>
<dbReference type="AlphaFoldDB" id="A0A015JUH0"/>
<dbReference type="SUPFAM" id="SSF54695">
    <property type="entry name" value="POZ domain"/>
    <property type="match status" value="1"/>
</dbReference>
<dbReference type="PROSITE" id="PS50097">
    <property type="entry name" value="BTB"/>
    <property type="match status" value="1"/>
</dbReference>
<evidence type="ECO:0000259" key="2">
    <source>
        <dbReference type="PROSITE" id="PS51886"/>
    </source>
</evidence>
<sequence length="480" mass="55983">MSFEYSQELTSDYEKLLKIDNGCDVIIYTGEGENVEEIRAHSLILCIRSKYFHAAFSNEWADKKDGNFILKKSNISPQIFKIILRFIYCGKIDLTDLQGPELLDLLIAVDELSVQTLIPCIQEYLINYQYDFLKQNPIEILEIVYQINQCDTFSGLWDFFLTTICENPEIIFNSDNLFKLRAPLLELLLKRDDLLLDEIEIWDNLIKWCLAQHPSIQQDVLKWNKEEITIIKNTFQNFIPLIRFYHISSDDLHSKVYPFKALLPEDLINNILIFHKPTSKKLNMDIQPPRNPKYDTLIIKPRHFTIFSNWIKEKGTDSHYHYHNLRDNPYYFNLIYRASRDGKTPKAFHKKCDYKGSTIVIIKVEGSEQIIGGYNPFNWSSSNSYITTTDSFMFSFTDRKNIKTGKVGYSNGTCSIGCYLTHGPIFGGDFFCHNDGTIWYFNNCFNSYPDIDIPIGSIIVDDYEVFQVVSKRNLNNEESP</sequence>
<dbReference type="CDD" id="cd18186">
    <property type="entry name" value="BTB_POZ_ZBTB_KLHL-like"/>
    <property type="match status" value="1"/>
</dbReference>
<evidence type="ECO:0008006" key="5">
    <source>
        <dbReference type="Google" id="ProtNLM"/>
    </source>
</evidence>
<name>A0A015JUH0_RHIIW</name>
<dbReference type="Pfam" id="PF00651">
    <property type="entry name" value="BTB"/>
    <property type="match status" value="1"/>
</dbReference>
<dbReference type="OrthoDB" id="2160519at2759"/>
<reference evidence="3 4" key="1">
    <citation type="submission" date="2014-02" db="EMBL/GenBank/DDBJ databases">
        <title>Single nucleus genome sequencing reveals high similarity among nuclei of an endomycorrhizal fungus.</title>
        <authorList>
            <person name="Lin K."/>
            <person name="Geurts R."/>
            <person name="Zhang Z."/>
            <person name="Limpens E."/>
            <person name="Saunders D.G."/>
            <person name="Mu D."/>
            <person name="Pang E."/>
            <person name="Cao H."/>
            <person name="Cha H."/>
            <person name="Lin T."/>
            <person name="Zhou Q."/>
            <person name="Shang Y."/>
            <person name="Li Y."/>
            <person name="Ivanov S."/>
            <person name="Sharma T."/>
            <person name="Velzen R.V."/>
            <person name="Ruijter N.D."/>
            <person name="Aanen D.K."/>
            <person name="Win J."/>
            <person name="Kamoun S."/>
            <person name="Bisseling T."/>
            <person name="Huang S."/>
        </authorList>
    </citation>
    <scope>NUCLEOTIDE SEQUENCE [LARGE SCALE GENOMIC DNA]</scope>
    <source>
        <strain evidence="4">DAOM197198w</strain>
    </source>
</reference>
<feature type="domain" description="BTB" evidence="1">
    <location>
        <begin position="23"/>
        <end position="96"/>
    </location>
</feature>
<dbReference type="Proteomes" id="UP000022910">
    <property type="component" value="Unassembled WGS sequence"/>
</dbReference>
<dbReference type="Gene3D" id="3.30.710.10">
    <property type="entry name" value="Potassium Channel Kv1.1, Chain A"/>
    <property type="match status" value="1"/>
</dbReference>
<dbReference type="PANTHER" id="PTHR24410:SF23">
    <property type="entry name" value="BTB DOMAIN-CONTAINING PROTEIN-RELATED"/>
    <property type="match status" value="1"/>
</dbReference>
<gene>
    <name evidence="3" type="ORF">RirG_195230</name>
</gene>
<evidence type="ECO:0000313" key="4">
    <source>
        <dbReference type="Proteomes" id="UP000022910"/>
    </source>
</evidence>
<dbReference type="EMBL" id="JEMT01026627">
    <property type="protein sequence ID" value="EXX58734.1"/>
    <property type="molecule type" value="Genomic_DNA"/>
</dbReference>
<dbReference type="PANTHER" id="PTHR24410">
    <property type="entry name" value="HL07962P-RELATED"/>
    <property type="match status" value="1"/>
</dbReference>
<evidence type="ECO:0000313" key="3">
    <source>
        <dbReference type="EMBL" id="EXX58734.1"/>
    </source>
</evidence>
<dbReference type="InterPro" id="IPR006571">
    <property type="entry name" value="TLDc_dom"/>
</dbReference>
<feature type="domain" description="TLDc" evidence="2">
    <location>
        <begin position="297"/>
        <end position="469"/>
    </location>
</feature>
<dbReference type="HOGENOM" id="CLU_021542_0_1_1"/>
<proteinExistence type="predicted"/>
<dbReference type="InterPro" id="IPR000210">
    <property type="entry name" value="BTB/POZ_dom"/>
</dbReference>
<dbReference type="InterPro" id="IPR051481">
    <property type="entry name" value="BTB-POZ/Galectin-3-binding"/>
</dbReference>
<dbReference type="InterPro" id="IPR011333">
    <property type="entry name" value="SKP1/BTB/POZ_sf"/>
</dbReference>
<dbReference type="Pfam" id="PF07534">
    <property type="entry name" value="TLD"/>
    <property type="match status" value="1"/>
</dbReference>